<evidence type="ECO:0000313" key="6">
    <source>
        <dbReference type="Proteomes" id="UP001596138"/>
    </source>
</evidence>
<protein>
    <submittedName>
        <fullName evidence="5">Molybdate ABC transporter substrate-binding protein</fullName>
    </submittedName>
</protein>
<dbReference type="PIRSF" id="PIRSF004846">
    <property type="entry name" value="ModA"/>
    <property type="match status" value="1"/>
</dbReference>
<dbReference type="PROSITE" id="PS51257">
    <property type="entry name" value="PROKAR_LIPOPROTEIN"/>
    <property type="match status" value="1"/>
</dbReference>
<dbReference type="EMBL" id="JBHSTI010000008">
    <property type="protein sequence ID" value="MFC6239159.1"/>
    <property type="molecule type" value="Genomic_DNA"/>
</dbReference>
<evidence type="ECO:0000256" key="2">
    <source>
        <dbReference type="ARBA" id="ARBA00022723"/>
    </source>
</evidence>
<dbReference type="NCBIfam" id="TIGR01256">
    <property type="entry name" value="modA"/>
    <property type="match status" value="1"/>
</dbReference>
<keyword evidence="2" id="KW-0479">Metal-binding</keyword>
<comment type="caution">
    <text evidence="5">The sequence shown here is derived from an EMBL/GenBank/DDBJ whole genome shotgun (WGS) entry which is preliminary data.</text>
</comment>
<evidence type="ECO:0000313" key="5">
    <source>
        <dbReference type="EMBL" id="MFC6239159.1"/>
    </source>
</evidence>
<proteinExistence type="inferred from homology"/>
<keyword evidence="3 4" id="KW-0732">Signal</keyword>
<accession>A0ABW1T3X4</accession>
<dbReference type="Proteomes" id="UP001596138">
    <property type="component" value="Unassembled WGS sequence"/>
</dbReference>
<keyword evidence="6" id="KW-1185">Reference proteome</keyword>
<sequence length="258" mass="25503">MRTRLLVALAAATLAVAGCGSTAAGEAPSGSATGVTGPITVFAAASLKEAFVTIGEQFEAANPGTTITFSFGPSSGLATQIAEKAPADVFASASQKTMDTVVDAGLAPGSTVFAVNTMAIAAPADPITTVTSLADLADPAVKVAVCAADVPCGIAADKLFEQNNLTVTPVTREVDVKSVLSKVQLGEVDAGIVYVTDVKAAGSAVVGIDIPVDQNVTTSYPIAAMSGSANPVTAQAFAAYLLGPEAQKVLADAGFGAP</sequence>
<feature type="chain" id="PRO_5045260405" evidence="4">
    <location>
        <begin position="24"/>
        <end position="258"/>
    </location>
</feature>
<dbReference type="PANTHER" id="PTHR30632:SF0">
    <property type="entry name" value="SULFATE-BINDING PROTEIN"/>
    <property type="match status" value="1"/>
</dbReference>
<feature type="signal peptide" evidence="4">
    <location>
        <begin position="1"/>
        <end position="23"/>
    </location>
</feature>
<evidence type="ECO:0000256" key="4">
    <source>
        <dbReference type="SAM" id="SignalP"/>
    </source>
</evidence>
<dbReference type="InterPro" id="IPR005950">
    <property type="entry name" value="ModA"/>
</dbReference>
<gene>
    <name evidence="5" type="primary">modA</name>
    <name evidence="5" type="ORF">ACFQGU_14850</name>
</gene>
<dbReference type="InterPro" id="IPR050682">
    <property type="entry name" value="ModA/WtpA"/>
</dbReference>
<dbReference type="Gene3D" id="3.40.190.10">
    <property type="entry name" value="Periplasmic binding protein-like II"/>
    <property type="match status" value="2"/>
</dbReference>
<evidence type="ECO:0000256" key="3">
    <source>
        <dbReference type="ARBA" id="ARBA00022729"/>
    </source>
</evidence>
<dbReference type="PANTHER" id="PTHR30632">
    <property type="entry name" value="MOLYBDATE-BINDING PERIPLASMIC PROTEIN"/>
    <property type="match status" value="1"/>
</dbReference>
<dbReference type="RefSeq" id="WP_386767986.1">
    <property type="nucleotide sequence ID" value="NZ_JBHSTI010000008.1"/>
</dbReference>
<dbReference type="SUPFAM" id="SSF53850">
    <property type="entry name" value="Periplasmic binding protein-like II"/>
    <property type="match status" value="1"/>
</dbReference>
<evidence type="ECO:0000256" key="1">
    <source>
        <dbReference type="ARBA" id="ARBA00009175"/>
    </source>
</evidence>
<organism evidence="5 6">
    <name type="scientific">Longivirga aurantiaca</name>
    <dbReference type="NCBI Taxonomy" id="1837743"/>
    <lineage>
        <taxon>Bacteria</taxon>
        <taxon>Bacillati</taxon>
        <taxon>Actinomycetota</taxon>
        <taxon>Actinomycetes</taxon>
        <taxon>Sporichthyales</taxon>
        <taxon>Sporichthyaceae</taxon>
        <taxon>Longivirga</taxon>
    </lineage>
</organism>
<reference evidence="6" key="1">
    <citation type="journal article" date="2019" name="Int. J. Syst. Evol. Microbiol.">
        <title>The Global Catalogue of Microorganisms (GCM) 10K type strain sequencing project: providing services to taxonomists for standard genome sequencing and annotation.</title>
        <authorList>
            <consortium name="The Broad Institute Genomics Platform"/>
            <consortium name="The Broad Institute Genome Sequencing Center for Infectious Disease"/>
            <person name="Wu L."/>
            <person name="Ma J."/>
        </authorList>
    </citation>
    <scope>NUCLEOTIDE SEQUENCE [LARGE SCALE GENOMIC DNA]</scope>
    <source>
        <strain evidence="6">CGMCC 4.7317</strain>
    </source>
</reference>
<name>A0ABW1T3X4_9ACTN</name>
<comment type="similarity">
    <text evidence="1">Belongs to the bacterial solute-binding protein ModA family.</text>
</comment>
<dbReference type="Pfam" id="PF13531">
    <property type="entry name" value="SBP_bac_11"/>
    <property type="match status" value="1"/>
</dbReference>